<evidence type="ECO:0000256" key="2">
    <source>
        <dbReference type="SAM" id="Phobius"/>
    </source>
</evidence>
<dbReference type="InterPro" id="IPR007445">
    <property type="entry name" value="PilO"/>
</dbReference>
<dbReference type="Gene3D" id="3.30.70.60">
    <property type="match status" value="1"/>
</dbReference>
<dbReference type="AlphaFoldDB" id="A0A844LXJ5"/>
<dbReference type="Gene3D" id="2.30.30.830">
    <property type="match status" value="1"/>
</dbReference>
<feature type="region of interest" description="Disordered" evidence="1">
    <location>
        <begin position="291"/>
        <end position="312"/>
    </location>
</feature>
<dbReference type="InterPro" id="IPR014717">
    <property type="entry name" value="Transl_elong_EF1B/ribsomal_bS6"/>
</dbReference>
<dbReference type="OrthoDB" id="9802133at2"/>
<proteinExistence type="predicted"/>
<dbReference type="InterPro" id="IPR007446">
    <property type="entry name" value="PilP"/>
</dbReference>
<dbReference type="RefSeq" id="WP_155586627.1">
    <property type="nucleotide sequence ID" value="NZ_WFKQ01000001.1"/>
</dbReference>
<organism evidence="3 4">
    <name type="scientific">Psychrobacter sanguinis</name>
    <dbReference type="NCBI Taxonomy" id="861445"/>
    <lineage>
        <taxon>Bacteria</taxon>
        <taxon>Pseudomonadati</taxon>
        <taxon>Pseudomonadota</taxon>
        <taxon>Gammaproteobacteria</taxon>
        <taxon>Moraxellales</taxon>
        <taxon>Moraxellaceae</taxon>
        <taxon>Psychrobacter</taxon>
    </lineage>
</organism>
<keyword evidence="4" id="KW-1185">Reference proteome</keyword>
<keyword evidence="2" id="KW-0472">Membrane</keyword>
<keyword evidence="2" id="KW-0812">Transmembrane</keyword>
<feature type="transmembrane region" description="Helical" evidence="2">
    <location>
        <begin position="38"/>
        <end position="58"/>
    </location>
</feature>
<dbReference type="Pfam" id="PF04350">
    <property type="entry name" value="PilO"/>
    <property type="match status" value="1"/>
</dbReference>
<dbReference type="GO" id="GO:0043683">
    <property type="term" value="P:type IV pilus assembly"/>
    <property type="evidence" value="ECO:0007669"/>
    <property type="project" value="InterPro"/>
</dbReference>
<protein>
    <submittedName>
        <fullName evidence="3">Type 4a pilus biogenesis protein PilO</fullName>
    </submittedName>
</protein>
<evidence type="ECO:0000313" key="4">
    <source>
        <dbReference type="Proteomes" id="UP000442109"/>
    </source>
</evidence>
<gene>
    <name evidence="3" type="primary">pilO</name>
    <name evidence="3" type="ORF">GB996_01315</name>
</gene>
<dbReference type="GO" id="GO:0043107">
    <property type="term" value="P:type IV pilus-dependent motility"/>
    <property type="evidence" value="ECO:0007669"/>
    <property type="project" value="InterPro"/>
</dbReference>
<accession>A0A844LXJ5</accession>
<feature type="region of interest" description="Disordered" evidence="1">
    <location>
        <begin position="173"/>
        <end position="205"/>
    </location>
</feature>
<name>A0A844LXJ5_9GAMM</name>
<dbReference type="Proteomes" id="UP000442109">
    <property type="component" value="Unassembled WGS sequence"/>
</dbReference>
<evidence type="ECO:0000256" key="1">
    <source>
        <dbReference type="SAM" id="MobiDB-lite"/>
    </source>
</evidence>
<feature type="compositionally biased region" description="Polar residues" evidence="1">
    <location>
        <begin position="291"/>
        <end position="305"/>
    </location>
</feature>
<keyword evidence="2" id="KW-1133">Transmembrane helix</keyword>
<feature type="compositionally biased region" description="Polar residues" evidence="1">
    <location>
        <begin position="196"/>
        <end position="205"/>
    </location>
</feature>
<comment type="caution">
    <text evidence="3">The sequence shown here is derived from an EMBL/GenBank/DDBJ whole genome shotgun (WGS) entry which is preliminary data.</text>
</comment>
<dbReference type="EMBL" id="WFKQ01000001">
    <property type="protein sequence ID" value="MUG31432.1"/>
    <property type="molecule type" value="Genomic_DNA"/>
</dbReference>
<evidence type="ECO:0000313" key="3">
    <source>
        <dbReference type="EMBL" id="MUG31432.1"/>
    </source>
</evidence>
<dbReference type="Pfam" id="PF04351">
    <property type="entry name" value="PilP"/>
    <property type="match status" value="1"/>
</dbReference>
<sequence>MSLAARVKKTGQAKGRIWPLIYQMQSLDTQNYGSWPRFVKVFIILLITLSMAVISYMLPIRQQLARIEAAQNQHQVLLAAANEKQLKLKKLPDNDAQIQALQQGFIEQIQRLGLLDSSDNSQPQSLTGEAVEPSFAERQMASGAAPSTLLQQITEAGRSNHIVFKNLALPTQPVAHKDSDNRSDQLMPADTVDAANPSSNKDISPQVRTAATAEKLFIEQPMTLLAVAEYQQLGGFLADLALLPKLIVAHDFELTRLKTGSTLQPQLSLRLQANAYVLSAETQAKLGNLALNSLSDSDNPKTTRTNRSHTDKTQINSLPSTVYQTASNRDPFGFKSILVKHSAVPDVTVVQAGKPAANLDVNQADNLTNAVIPPAVWSGEGSGRIRQAMEYYGLSQLTYRGMMGWGAATTQGLVQRPDGVITAIKIGDYLGLHQGRVVEITPTHLNLVETLLIPESGKTKRRVSLIAPF</sequence>
<reference evidence="3 4" key="1">
    <citation type="journal article" date="2019" name="PLoS ONE">
        <title>Pup mortality in New Zealand sea lions (Phocarctos hookeri) at Enderby Island, Auckland Islands, 2013-18.</title>
        <authorList>
            <person name="Michael S.A."/>
            <person name="Hayman D.T.S."/>
            <person name="Gray R."/>
            <person name="Zhang J."/>
            <person name="Rogers L."/>
            <person name="Roe W.D."/>
        </authorList>
    </citation>
    <scope>NUCLEOTIDE SEQUENCE [LARGE SCALE GENOMIC DNA]</scope>
    <source>
        <strain evidence="3 4">SM868</strain>
    </source>
</reference>